<dbReference type="InterPro" id="IPR009061">
    <property type="entry name" value="DNA-bd_dom_put_sf"/>
</dbReference>
<proteinExistence type="predicted"/>
<gene>
    <name evidence="2" type="ORF">ET495_17285</name>
</gene>
<dbReference type="InterPro" id="IPR041657">
    <property type="entry name" value="HTH_17"/>
</dbReference>
<geneLocation type="plasmid" evidence="2">
    <name>unnamed1</name>
</geneLocation>
<dbReference type="Proteomes" id="UP000291758">
    <property type="component" value="Plasmid unnamed1"/>
</dbReference>
<dbReference type="NCBIfam" id="TIGR01764">
    <property type="entry name" value="excise"/>
    <property type="match status" value="1"/>
</dbReference>
<keyword evidence="2" id="KW-0614">Plasmid</keyword>
<evidence type="ECO:0000313" key="3">
    <source>
        <dbReference type="Proteomes" id="UP000291758"/>
    </source>
</evidence>
<dbReference type="Pfam" id="PF12728">
    <property type="entry name" value="HTH_17"/>
    <property type="match status" value="1"/>
</dbReference>
<evidence type="ECO:0000313" key="2">
    <source>
        <dbReference type="EMBL" id="QAY64975.1"/>
    </source>
</evidence>
<dbReference type="RefSeq" id="WP_129206111.1">
    <property type="nucleotide sequence ID" value="NZ_CP035496.1"/>
</dbReference>
<protein>
    <submittedName>
        <fullName evidence="2">DNA-binding protein</fullName>
    </submittedName>
</protein>
<dbReference type="KEGG" id="xyl:ET495_17285"/>
<keyword evidence="3" id="KW-1185">Reference proteome</keyword>
<dbReference type="EMBL" id="CP035496">
    <property type="protein sequence ID" value="QAY64975.1"/>
    <property type="molecule type" value="Genomic_DNA"/>
</dbReference>
<dbReference type="GO" id="GO:0003677">
    <property type="term" value="F:DNA binding"/>
    <property type="evidence" value="ECO:0007669"/>
    <property type="project" value="UniProtKB-KW"/>
</dbReference>
<accession>A0A4P6ER28</accession>
<dbReference type="OrthoDB" id="4871899at2"/>
<keyword evidence="2" id="KW-0238">DNA-binding</keyword>
<reference evidence="2 3" key="1">
    <citation type="submission" date="2019-01" db="EMBL/GenBank/DDBJ databases">
        <title>Genome sequencing of strain 2JSPR-7.</title>
        <authorList>
            <person name="Heo J."/>
            <person name="Kim S.-J."/>
            <person name="Kim J.-S."/>
            <person name="Hong S.-B."/>
            <person name="Kwon S.-W."/>
        </authorList>
    </citation>
    <scope>NUCLEOTIDE SEQUENCE [LARGE SCALE GENOMIC DNA]</scope>
    <source>
        <strain evidence="2 3">2JSPR-7</strain>
        <plasmid evidence="2 3">unnamed1</plasmid>
    </source>
</reference>
<name>A0A4P6ER28_9MICO</name>
<evidence type="ECO:0000259" key="1">
    <source>
        <dbReference type="Pfam" id="PF12728"/>
    </source>
</evidence>
<dbReference type="SUPFAM" id="SSF46955">
    <property type="entry name" value="Putative DNA-binding domain"/>
    <property type="match status" value="1"/>
</dbReference>
<feature type="domain" description="Helix-turn-helix" evidence="1">
    <location>
        <begin position="16"/>
        <end position="62"/>
    </location>
</feature>
<sequence length="79" mass="8867">MSRLDDLFVGVPDKMGVDDVAALLGLNPRTVSNWLRDGQLPGYKLPGRWLVLREELRDYLAQTYTGYALPNSGADETER</sequence>
<dbReference type="InterPro" id="IPR010093">
    <property type="entry name" value="SinI_DNA-bd"/>
</dbReference>
<organism evidence="2 3">
    <name type="scientific">Xylanimonas allomyrinae</name>
    <dbReference type="NCBI Taxonomy" id="2509459"/>
    <lineage>
        <taxon>Bacteria</taxon>
        <taxon>Bacillati</taxon>
        <taxon>Actinomycetota</taxon>
        <taxon>Actinomycetes</taxon>
        <taxon>Micrococcales</taxon>
        <taxon>Promicromonosporaceae</taxon>
        <taxon>Xylanimonas</taxon>
    </lineage>
</organism>
<dbReference type="AlphaFoldDB" id="A0A4P6ER28"/>